<accession>G4N0R7</accession>
<dbReference type="HOGENOM" id="CLU_816560_0_0_1"/>
<protein>
    <recommendedName>
        <fullName evidence="1">F-box domain-containing protein</fullName>
    </recommendedName>
</protein>
<reference key="2">
    <citation type="submission" date="2011-05" db="EMBL/GenBank/DDBJ databases">
        <title>The Genome Sequence of Magnaporthe oryzae 70-15.</title>
        <authorList>
            <consortium name="The Broad Institute Genome Sequencing Platform"/>
            <person name="Ma L.-J."/>
            <person name="Dead R."/>
            <person name="Young S.K."/>
            <person name="Zeng Q."/>
            <person name="Gargeya S."/>
            <person name="Fitzgerald M."/>
            <person name="Haas B."/>
            <person name="Abouelleil A."/>
            <person name="Alvarado L."/>
            <person name="Arachchi H.M."/>
            <person name="Berlin A."/>
            <person name="Brown A."/>
            <person name="Chapman S.B."/>
            <person name="Chen Z."/>
            <person name="Dunbar C."/>
            <person name="Freedman E."/>
            <person name="Gearin G."/>
            <person name="Gellesch M."/>
            <person name="Goldberg J."/>
            <person name="Griggs A."/>
            <person name="Gujja S."/>
            <person name="Heiman D."/>
            <person name="Howarth C."/>
            <person name="Larson L."/>
            <person name="Lui A."/>
            <person name="MacDonald P.J.P."/>
            <person name="Mehta T."/>
            <person name="Montmayeur A."/>
            <person name="Murphy C."/>
            <person name="Neiman D."/>
            <person name="Pearson M."/>
            <person name="Priest M."/>
            <person name="Roberts A."/>
            <person name="Saif S."/>
            <person name="Shea T."/>
            <person name="Shenoy N."/>
            <person name="Sisk P."/>
            <person name="Stolte C."/>
            <person name="Sykes S."/>
            <person name="Yandava C."/>
            <person name="Wortman J."/>
            <person name="Nusbaum C."/>
            <person name="Birren B."/>
        </authorList>
    </citation>
    <scope>NUCLEOTIDE SEQUENCE</scope>
    <source>
        <strain>70-15</strain>
    </source>
</reference>
<dbReference type="EMBL" id="CM001233">
    <property type="protein sequence ID" value="EHA51500.1"/>
    <property type="molecule type" value="Genomic_DNA"/>
</dbReference>
<dbReference type="STRING" id="242507.G4N0R7"/>
<keyword evidence="3" id="KW-1185">Reference proteome</keyword>
<evidence type="ECO:0000313" key="3">
    <source>
        <dbReference type="Proteomes" id="UP000009058"/>
    </source>
</evidence>
<dbReference type="RefSeq" id="XP_003711307.1">
    <property type="nucleotide sequence ID" value="XM_003711259.1"/>
</dbReference>
<name>G4N0R7_PYRO7</name>
<dbReference type="VEuPathDB" id="FungiDB:MGG_07421"/>
<evidence type="ECO:0000259" key="1">
    <source>
        <dbReference type="Pfam" id="PF00646"/>
    </source>
</evidence>
<dbReference type="SUPFAM" id="SSF81383">
    <property type="entry name" value="F-box domain"/>
    <property type="match status" value="1"/>
</dbReference>
<evidence type="ECO:0000313" key="2">
    <source>
        <dbReference type="EMBL" id="EHA51500.1"/>
    </source>
</evidence>
<dbReference type="OrthoDB" id="3766406at2759"/>
<gene>
    <name evidence="2" type="ORF">MGG_07421</name>
</gene>
<dbReference type="KEGG" id="mgr:MGG_07421"/>
<dbReference type="InterPro" id="IPR036047">
    <property type="entry name" value="F-box-like_dom_sf"/>
</dbReference>
<dbReference type="GeneID" id="2683341"/>
<dbReference type="Pfam" id="PF00646">
    <property type="entry name" value="F-box"/>
    <property type="match status" value="1"/>
</dbReference>
<reference evidence="2 3" key="1">
    <citation type="journal article" date="2005" name="Nature">
        <title>The genome sequence of the rice blast fungus Magnaporthe grisea.</title>
        <authorList>
            <person name="Dean R.A."/>
            <person name="Talbot N.J."/>
            <person name="Ebbole D.J."/>
            <person name="Farman M.L."/>
            <person name="Mitchell T.K."/>
            <person name="Orbach M.J."/>
            <person name="Thon M."/>
            <person name="Kulkarni R."/>
            <person name="Xu J.R."/>
            <person name="Pan H."/>
            <person name="Read N.D."/>
            <person name="Lee Y.H."/>
            <person name="Carbone I."/>
            <person name="Brown D."/>
            <person name="Oh Y.Y."/>
            <person name="Donofrio N."/>
            <person name="Jeong J.S."/>
            <person name="Soanes D.M."/>
            <person name="Djonovic S."/>
            <person name="Kolomiets E."/>
            <person name="Rehmeyer C."/>
            <person name="Li W."/>
            <person name="Harding M."/>
            <person name="Kim S."/>
            <person name="Lebrun M.H."/>
            <person name="Bohnert H."/>
            <person name="Coughlan S."/>
            <person name="Butler J."/>
            <person name="Calvo S."/>
            <person name="Ma L.J."/>
            <person name="Nicol R."/>
            <person name="Purcell S."/>
            <person name="Nusbaum C."/>
            <person name="Galagan J.E."/>
            <person name="Birren B.W."/>
        </authorList>
    </citation>
    <scope>NUCLEOTIDE SEQUENCE [LARGE SCALE GENOMIC DNA]</scope>
    <source>
        <strain evidence="3">70-15 / ATCC MYA-4617 / FGSC 8958</strain>
    </source>
</reference>
<organism evidence="2 3">
    <name type="scientific">Pyricularia oryzae (strain 70-15 / ATCC MYA-4617 / FGSC 8958)</name>
    <name type="common">Rice blast fungus</name>
    <name type="synonym">Magnaporthe oryzae</name>
    <dbReference type="NCBI Taxonomy" id="242507"/>
    <lineage>
        <taxon>Eukaryota</taxon>
        <taxon>Fungi</taxon>
        <taxon>Dikarya</taxon>
        <taxon>Ascomycota</taxon>
        <taxon>Pezizomycotina</taxon>
        <taxon>Sordariomycetes</taxon>
        <taxon>Sordariomycetidae</taxon>
        <taxon>Magnaporthales</taxon>
        <taxon>Pyriculariaceae</taxon>
        <taxon>Pyricularia</taxon>
    </lineage>
</organism>
<feature type="domain" description="F-box" evidence="1">
    <location>
        <begin position="21"/>
        <end position="53"/>
    </location>
</feature>
<dbReference type="CDD" id="cd09917">
    <property type="entry name" value="F-box_SF"/>
    <property type="match status" value="1"/>
</dbReference>
<dbReference type="InterPro" id="IPR001810">
    <property type="entry name" value="F-box_dom"/>
</dbReference>
<dbReference type="Proteomes" id="UP000009058">
    <property type="component" value="Chromosome 3"/>
</dbReference>
<dbReference type="InParanoid" id="G4N0R7"/>
<dbReference type="eggNOG" id="ENOG502TGK2">
    <property type="taxonomic scope" value="Eukaryota"/>
</dbReference>
<proteinExistence type="predicted"/>
<sequence length="340" mass="39676">METLQEPKLPAPTSEPPTTTFLKLPPEICNNIVAKLSPSSQICLSLTCKELYKVYFIGKKYLNGALNVTHNVLHLLERDLPGYYFCSSCIKLHRWKLRRDGTVRFIDQCKQGPERTVFNLPSRMNIRYRLDWRIVRLAHLHQMYGQEHGVPLSYLEKSSRTKLSLGNRYVEKCRRALLHEHWEAKFVKGDLLLRTTYTLTSIDRADEPWKEIMDFLSNEVDGDLYLKDINLICSEFALMGPFELASFDFEDPAAEGPVYFSCRCEGYEANRKHERLRCWTFYEASRMRDADTGGWKYVLVAFRTLSSKRKSDRHSDVALCGWDDLEFKPGGINLWEDDHR</sequence>
<dbReference type="AlphaFoldDB" id="G4N0R7"/>